<dbReference type="Proteomes" id="UP000010469">
    <property type="component" value="Chromosome"/>
</dbReference>
<evidence type="ECO:0000256" key="5">
    <source>
        <dbReference type="ARBA" id="ARBA00048470"/>
    </source>
</evidence>
<dbReference type="InterPro" id="IPR040523">
    <property type="entry name" value="AsnC_trans_reg2"/>
</dbReference>
<dbReference type="KEGG" id="clg:Calag_0056"/>
<dbReference type="Gene3D" id="1.10.10.10">
    <property type="entry name" value="Winged helix-like DNA-binding domain superfamily/Winged helix DNA-binding domain"/>
    <property type="match status" value="1"/>
</dbReference>
<dbReference type="PANTHER" id="PTHR43413">
    <property type="entry name" value="TRANSCRIPTIONAL REGULATOR, ASNC FAMILY"/>
    <property type="match status" value="1"/>
</dbReference>
<sequence>MDQIDKDILMELQYNFPLNSRPYDEIADKLGIKLNELLNRINNLKNEGIIKRIGFYYNFRSQGNEAALIAFESGENYKKLAEIAMKDPLVTHSYLRNHPIYNVWIVAKRSSHDELIKLAERMMKDSNSKSYVVLLSKRTYKLSVKFDLYNGISKAGRYALLPKNPPLLRDLGIDKDFPLSIKSLPINEKPYEYILKKYNMSEEELENSLKMLLDKGVLADPGAALDGEKLGFKENGMAVMEPDNNEESICECAASMSFSTHVVLRQSIPEGRWKHVSYAMIHATDKEKINKMVEELRKNCKPKDIMVIYSLEDLKPGVIR</sequence>
<evidence type="ECO:0000256" key="1">
    <source>
        <dbReference type="ARBA" id="ARBA00023239"/>
    </source>
</evidence>
<dbReference type="EC" id="4.1.1.111" evidence="4"/>
<dbReference type="SUPFAM" id="SSF46785">
    <property type="entry name" value="Winged helix' DNA-binding domain"/>
    <property type="match status" value="1"/>
</dbReference>
<evidence type="ECO:0000259" key="6">
    <source>
        <dbReference type="Pfam" id="PF17805"/>
    </source>
</evidence>
<dbReference type="STRING" id="1056495.Calag_0056"/>
<evidence type="ECO:0000313" key="9">
    <source>
        <dbReference type="Proteomes" id="UP000010469"/>
    </source>
</evidence>
<dbReference type="EMBL" id="CP003378">
    <property type="protein sequence ID" value="AFZ69848.1"/>
    <property type="molecule type" value="Genomic_DNA"/>
</dbReference>
<dbReference type="InterPro" id="IPR053953">
    <property type="entry name" value="NirdL-like_HTH"/>
</dbReference>
<dbReference type="InterPro" id="IPR036388">
    <property type="entry name" value="WH-like_DNA-bd_sf"/>
</dbReference>
<feature type="domain" description="Siroheme decarboxylase AsnC-like ligand binding" evidence="6">
    <location>
        <begin position="229"/>
        <end position="315"/>
    </location>
</feature>
<keyword evidence="1" id="KW-0456">Lyase</keyword>
<evidence type="ECO:0000256" key="4">
    <source>
        <dbReference type="ARBA" id="ARBA00023471"/>
    </source>
</evidence>
<dbReference type="Pfam" id="PF22451">
    <property type="entry name" value="NirdL-like_HTH"/>
    <property type="match status" value="1"/>
</dbReference>
<evidence type="ECO:0000313" key="8">
    <source>
        <dbReference type="EMBL" id="AFZ69848.1"/>
    </source>
</evidence>
<comment type="similarity">
    <text evidence="3">Belongs to the Ahb/Nir family.</text>
</comment>
<dbReference type="InParanoid" id="L0A7J9"/>
<gene>
    <name evidence="8" type="ordered locus">Calag_0056</name>
</gene>
<accession>L0A7J9</accession>
<comment type="catalytic activity">
    <reaction evidence="5">
        <text>siroheme + 2 H(+) = 12,18-didecarboxysiroheme + 2 CO2</text>
        <dbReference type="Rhea" id="RHEA:19093"/>
        <dbReference type="ChEBI" id="CHEBI:15378"/>
        <dbReference type="ChEBI" id="CHEBI:16526"/>
        <dbReference type="ChEBI" id="CHEBI:60052"/>
        <dbReference type="ChEBI" id="CHEBI:140497"/>
        <dbReference type="EC" id="4.1.1.111"/>
    </reaction>
</comment>
<dbReference type="OrthoDB" id="145939at2157"/>
<dbReference type="GO" id="GO:0016829">
    <property type="term" value="F:lyase activity"/>
    <property type="evidence" value="ECO:0007669"/>
    <property type="project" value="UniProtKB-KW"/>
</dbReference>
<organism evidence="8 9">
    <name type="scientific">Caldisphaera lagunensis (strain DSM 15908 / JCM 11604 / ANMR 0165 / IC-154)</name>
    <dbReference type="NCBI Taxonomy" id="1056495"/>
    <lineage>
        <taxon>Archaea</taxon>
        <taxon>Thermoproteota</taxon>
        <taxon>Thermoprotei</taxon>
        <taxon>Acidilobales</taxon>
        <taxon>Caldisphaeraceae</taxon>
        <taxon>Caldisphaera</taxon>
    </lineage>
</organism>
<dbReference type="Gene3D" id="3.30.70.3460">
    <property type="match status" value="2"/>
</dbReference>
<dbReference type="Pfam" id="PF17805">
    <property type="entry name" value="AsnC_trans_reg2"/>
    <property type="match status" value="2"/>
</dbReference>
<reference evidence="9" key="1">
    <citation type="submission" date="2012-03" db="EMBL/GenBank/DDBJ databases">
        <title>Complete genome of Caldisphaera lagunensis DSM 15908.</title>
        <authorList>
            <person name="Lucas S."/>
            <person name="Copeland A."/>
            <person name="Lapidus A."/>
            <person name="Glavina del Rio T."/>
            <person name="Dalin E."/>
            <person name="Tice H."/>
            <person name="Bruce D."/>
            <person name="Goodwin L."/>
            <person name="Pitluck S."/>
            <person name="Peters L."/>
            <person name="Mikhailova N."/>
            <person name="Teshima H."/>
            <person name="Kyrpides N."/>
            <person name="Mavromatis K."/>
            <person name="Ivanova N."/>
            <person name="Brettin T."/>
            <person name="Detter J.C."/>
            <person name="Han C."/>
            <person name="Larimer F."/>
            <person name="Land M."/>
            <person name="Hauser L."/>
            <person name="Markowitz V."/>
            <person name="Cheng J.-F."/>
            <person name="Hugenholtz P."/>
            <person name="Woyke T."/>
            <person name="Wu D."/>
            <person name="Spring S."/>
            <person name="Schroeder M."/>
            <person name="Brambilla E."/>
            <person name="Klenk H.-P."/>
            <person name="Eisen J.A."/>
        </authorList>
    </citation>
    <scope>NUCLEOTIDE SEQUENCE [LARGE SCALE GENOMIC DNA]</scope>
    <source>
        <strain evidence="9">DSM 15908 / JCM 11604 / IC-154</strain>
    </source>
</reference>
<dbReference type="eggNOG" id="arCOG01628">
    <property type="taxonomic scope" value="Archaea"/>
</dbReference>
<evidence type="ECO:0000259" key="7">
    <source>
        <dbReference type="Pfam" id="PF22451"/>
    </source>
</evidence>
<dbReference type="AlphaFoldDB" id="L0A7J9"/>
<feature type="domain" description="Siroheme decarboxylase AsnC-like ligand binding" evidence="6">
    <location>
        <begin position="66"/>
        <end position="141"/>
    </location>
</feature>
<evidence type="ECO:0000256" key="2">
    <source>
        <dbReference type="ARBA" id="ARBA00023444"/>
    </source>
</evidence>
<dbReference type="RefSeq" id="WP_015231746.1">
    <property type="nucleotide sequence ID" value="NC_019791.1"/>
</dbReference>
<name>L0A7J9_CALLD</name>
<proteinExistence type="inferred from homology"/>
<dbReference type="HOGENOM" id="CLU_049427_1_0_2"/>
<evidence type="ECO:0000256" key="3">
    <source>
        <dbReference type="ARBA" id="ARBA00023457"/>
    </source>
</evidence>
<keyword evidence="9" id="KW-1185">Reference proteome</keyword>
<comment type="pathway">
    <text evidence="2">Porphyrin-containing compound metabolism.</text>
</comment>
<protein>
    <recommendedName>
        <fullName evidence="4">siroheme decarboxylase</fullName>
        <ecNumber evidence="4">4.1.1.111</ecNumber>
    </recommendedName>
</protein>
<dbReference type="GeneID" id="14211316"/>
<dbReference type="PANTHER" id="PTHR43413:SF1">
    <property type="entry name" value="SIROHEME DECARBOXYLASE NIRL SUBUNIT"/>
    <property type="match status" value="1"/>
</dbReference>
<feature type="domain" description="Siroheme decarboxylase NirL-like HTH" evidence="7">
    <location>
        <begin position="5"/>
        <end position="50"/>
    </location>
</feature>
<dbReference type="InterPro" id="IPR036390">
    <property type="entry name" value="WH_DNA-bd_sf"/>
</dbReference>
<dbReference type="InterPro" id="IPR050684">
    <property type="entry name" value="HTH-Siroheme_Decarb"/>
</dbReference>